<sequence length="138" mass="16879">MRNVILYIWYWKILWTHRNKLPEKLEIKNPKLQYEGMSGAFFWEDENLWELRYPLTEPFKSVLCHRTKLVLGTQSQIENFSSSKFDKSIFQLAKNYFPDWIGFEESRCTYHPKSANRMIRILKVADWRMEKLMNEDYD</sequence>
<evidence type="ECO:0000313" key="2">
    <source>
        <dbReference type="Proteomes" id="UP000248584"/>
    </source>
</evidence>
<dbReference type="RefSeq" id="WP_041566807.1">
    <property type="nucleotide sequence ID" value="NZ_QKZR01000004.1"/>
</dbReference>
<protein>
    <submittedName>
        <fullName evidence="1">Uncharacterized protein</fullName>
    </submittedName>
</protein>
<dbReference type="Proteomes" id="UP000248584">
    <property type="component" value="Unassembled WGS sequence"/>
</dbReference>
<name>A0ABX5PWB4_9FLAO</name>
<evidence type="ECO:0000313" key="1">
    <source>
        <dbReference type="EMBL" id="PZX39065.1"/>
    </source>
</evidence>
<dbReference type="EMBL" id="QKZR01000004">
    <property type="protein sequence ID" value="PZX39065.1"/>
    <property type="molecule type" value="Genomic_DNA"/>
</dbReference>
<proteinExistence type="predicted"/>
<reference evidence="1 2" key="1">
    <citation type="submission" date="2018-06" db="EMBL/GenBank/DDBJ databases">
        <title>Genomic Encyclopedia of Archaeal and Bacterial Type Strains, Phase II (KMG-II): from individual species to whole genera.</title>
        <authorList>
            <person name="Goeker M."/>
        </authorList>
    </citation>
    <scope>NUCLEOTIDE SEQUENCE [LARGE SCALE GENOMIC DNA]</scope>
    <source>
        <strain evidence="1 2">DSM 17205</strain>
    </source>
</reference>
<accession>A0ABX5PWB4</accession>
<organism evidence="1 2">
    <name type="scientific">Nonlabens dokdonensis</name>
    <dbReference type="NCBI Taxonomy" id="328515"/>
    <lineage>
        <taxon>Bacteria</taxon>
        <taxon>Pseudomonadati</taxon>
        <taxon>Bacteroidota</taxon>
        <taxon>Flavobacteriia</taxon>
        <taxon>Flavobacteriales</taxon>
        <taxon>Flavobacteriaceae</taxon>
        <taxon>Nonlabens</taxon>
    </lineage>
</organism>
<keyword evidence="2" id="KW-1185">Reference proteome</keyword>
<gene>
    <name evidence="1" type="ORF">LX97_02431</name>
</gene>
<comment type="caution">
    <text evidence="1">The sequence shown here is derived from an EMBL/GenBank/DDBJ whole genome shotgun (WGS) entry which is preliminary data.</text>
</comment>